<dbReference type="Pfam" id="PF12146">
    <property type="entry name" value="Hydrolase_4"/>
    <property type="match status" value="1"/>
</dbReference>
<feature type="domain" description="Serine aminopeptidase S33" evidence="2">
    <location>
        <begin position="231"/>
        <end position="284"/>
    </location>
</feature>
<dbReference type="PANTHER" id="PTHR43358">
    <property type="entry name" value="ALPHA/BETA-HYDROLASE"/>
    <property type="match status" value="1"/>
</dbReference>
<evidence type="ECO:0000313" key="4">
    <source>
        <dbReference type="Proteomes" id="UP000564644"/>
    </source>
</evidence>
<protein>
    <submittedName>
        <fullName evidence="3">Alpha/beta fold hydrolase</fullName>
    </submittedName>
</protein>
<dbReference type="PANTHER" id="PTHR43358:SF4">
    <property type="entry name" value="ALPHA_BETA HYDROLASE FOLD-1 DOMAIN-CONTAINING PROTEIN"/>
    <property type="match status" value="1"/>
</dbReference>
<dbReference type="AlphaFoldDB" id="A0A7X0SNE7"/>
<evidence type="ECO:0000259" key="2">
    <source>
        <dbReference type="Pfam" id="PF12146"/>
    </source>
</evidence>
<dbReference type="GO" id="GO:0016787">
    <property type="term" value="F:hydrolase activity"/>
    <property type="evidence" value="ECO:0007669"/>
    <property type="project" value="UniProtKB-KW"/>
</dbReference>
<dbReference type="InterPro" id="IPR022742">
    <property type="entry name" value="Hydrolase_4"/>
</dbReference>
<accession>A0A7X0SNE7</accession>
<comment type="caution">
    <text evidence="3">The sequence shown here is derived from an EMBL/GenBank/DDBJ whole genome shotgun (WGS) entry which is preliminary data.</text>
</comment>
<keyword evidence="3" id="KW-0378">Hydrolase</keyword>
<evidence type="ECO:0000313" key="3">
    <source>
        <dbReference type="EMBL" id="MBB6733099.1"/>
    </source>
</evidence>
<dbReference type="Gene3D" id="3.40.50.1820">
    <property type="entry name" value="alpha/beta hydrolase"/>
    <property type="match status" value="1"/>
</dbReference>
<dbReference type="EMBL" id="JACJVO010000024">
    <property type="protein sequence ID" value="MBB6733099.1"/>
    <property type="molecule type" value="Genomic_DNA"/>
</dbReference>
<dbReference type="InterPro" id="IPR029058">
    <property type="entry name" value="AB_hydrolase_fold"/>
</dbReference>
<dbReference type="Pfam" id="PF00561">
    <property type="entry name" value="Abhydrolase_1"/>
    <property type="match status" value="1"/>
</dbReference>
<reference evidence="3 4" key="1">
    <citation type="submission" date="2020-08" db="EMBL/GenBank/DDBJ databases">
        <title>Cohnella phylogeny.</title>
        <authorList>
            <person name="Dunlap C."/>
        </authorList>
    </citation>
    <scope>NUCLEOTIDE SEQUENCE [LARGE SCALE GENOMIC DNA]</scope>
    <source>
        <strain evidence="3 4">CBP 2801</strain>
    </source>
</reference>
<dbReference type="Proteomes" id="UP000564644">
    <property type="component" value="Unassembled WGS sequence"/>
</dbReference>
<organism evidence="3 4">
    <name type="scientific">Cohnella zeiphila</name>
    <dbReference type="NCBI Taxonomy" id="2761120"/>
    <lineage>
        <taxon>Bacteria</taxon>
        <taxon>Bacillati</taxon>
        <taxon>Bacillota</taxon>
        <taxon>Bacilli</taxon>
        <taxon>Bacillales</taxon>
        <taxon>Paenibacillaceae</taxon>
        <taxon>Cohnella</taxon>
    </lineage>
</organism>
<name>A0A7X0SNE7_9BACL</name>
<keyword evidence="4" id="KW-1185">Reference proteome</keyword>
<dbReference type="InterPro" id="IPR052920">
    <property type="entry name" value="DNA-binding_regulatory"/>
</dbReference>
<feature type="domain" description="AB hydrolase-1" evidence="1">
    <location>
        <begin position="87"/>
        <end position="199"/>
    </location>
</feature>
<gene>
    <name evidence="3" type="ORF">H7C18_19455</name>
</gene>
<dbReference type="InterPro" id="IPR000073">
    <property type="entry name" value="AB_hydrolase_1"/>
</dbReference>
<proteinExistence type="predicted"/>
<evidence type="ECO:0000259" key="1">
    <source>
        <dbReference type="Pfam" id="PF00561"/>
    </source>
</evidence>
<dbReference type="SUPFAM" id="SSF53474">
    <property type="entry name" value="alpha/beta-Hydrolases"/>
    <property type="match status" value="1"/>
</dbReference>
<sequence length="340" mass="37942">MIVLVGAAAFAAQIVLFSFSLYRLAIQRNRKPFLATDPNMPKVEDERIRQIGEWFRSQPFEPVEIASEEGLKLRGQYLEPEEPSDRAIVLAHGYSGKGEDMAYFAKEYKERGFRVLMPDNRGHGQSEGAYIGFGWHDRRDYAAWIDYLIRRIGPQAQIVLHGVSMGGATVLMTAGEPLPEQVKCVISDCAYSSAVGILAYQLRQMFRLPPFPLLPLTSMICKLRAGFFFGEASAVRQLRQSRLPILLIHGGDDTYVPTAMAAEIYDAIPGDKERLIVPGAQHGMSILTDPEAYWETVMGFLRKYLNHGAAAFPAREPVQRGAPLSAWVPAWSGPPTLRKE</sequence>